<organism evidence="9 10">
    <name type="scientific">Cladosporium halotolerans</name>
    <dbReference type="NCBI Taxonomy" id="1052096"/>
    <lineage>
        <taxon>Eukaryota</taxon>
        <taxon>Fungi</taxon>
        <taxon>Dikarya</taxon>
        <taxon>Ascomycota</taxon>
        <taxon>Pezizomycotina</taxon>
        <taxon>Dothideomycetes</taxon>
        <taxon>Dothideomycetidae</taxon>
        <taxon>Cladosporiales</taxon>
        <taxon>Cladosporiaceae</taxon>
        <taxon>Cladosporium</taxon>
    </lineage>
</organism>
<feature type="compositionally biased region" description="Basic residues" evidence="8">
    <location>
        <begin position="310"/>
        <end position="324"/>
    </location>
</feature>
<comment type="similarity">
    <text evidence="2">Belongs to the EAF7 family.</text>
</comment>
<keyword evidence="4" id="KW-0805">Transcription regulation</keyword>
<dbReference type="PRINTS" id="PR00929">
    <property type="entry name" value="ATHOOK"/>
</dbReference>
<dbReference type="AlphaFoldDB" id="A0AB34KPR1"/>
<dbReference type="GO" id="GO:0006357">
    <property type="term" value="P:regulation of transcription by RNA polymerase II"/>
    <property type="evidence" value="ECO:0007669"/>
    <property type="project" value="TreeGrafter"/>
</dbReference>
<evidence type="ECO:0000256" key="2">
    <source>
        <dbReference type="ARBA" id="ARBA00007117"/>
    </source>
</evidence>
<keyword evidence="6" id="KW-0539">Nucleus</keyword>
<feature type="region of interest" description="Disordered" evidence="8">
    <location>
        <begin position="113"/>
        <end position="137"/>
    </location>
</feature>
<dbReference type="GO" id="GO:0006325">
    <property type="term" value="P:chromatin organization"/>
    <property type="evidence" value="ECO:0007669"/>
    <property type="project" value="UniProtKB-KW"/>
</dbReference>
<accession>A0AB34KPR1</accession>
<feature type="region of interest" description="Disordered" evidence="8">
    <location>
        <begin position="169"/>
        <end position="324"/>
    </location>
</feature>
<feature type="compositionally biased region" description="Low complexity" evidence="8">
    <location>
        <begin position="117"/>
        <end position="130"/>
    </location>
</feature>
<keyword evidence="10" id="KW-1185">Reference proteome</keyword>
<dbReference type="RefSeq" id="XP_069228651.1">
    <property type="nucleotide sequence ID" value="XM_069374293.1"/>
</dbReference>
<proteinExistence type="inferred from homology"/>
<evidence type="ECO:0008006" key="11">
    <source>
        <dbReference type="Google" id="ProtNLM"/>
    </source>
</evidence>
<dbReference type="PANTHER" id="PTHR13581">
    <property type="entry name" value="MRG-BINDING PROTEIN"/>
    <property type="match status" value="1"/>
</dbReference>
<evidence type="ECO:0000256" key="6">
    <source>
        <dbReference type="ARBA" id="ARBA00023242"/>
    </source>
</evidence>
<evidence type="ECO:0000256" key="8">
    <source>
        <dbReference type="SAM" id="MobiDB-lite"/>
    </source>
</evidence>
<evidence type="ECO:0000313" key="9">
    <source>
        <dbReference type="EMBL" id="KAL1585545.1"/>
    </source>
</evidence>
<dbReference type="PANTHER" id="PTHR13581:SF5">
    <property type="entry name" value="MRG_MORF4L-BINDING PROTEIN"/>
    <property type="match status" value="1"/>
</dbReference>
<evidence type="ECO:0000256" key="5">
    <source>
        <dbReference type="ARBA" id="ARBA00023163"/>
    </source>
</evidence>
<dbReference type="GO" id="GO:0035267">
    <property type="term" value="C:NuA4 histone acetyltransferase complex"/>
    <property type="evidence" value="ECO:0007669"/>
    <property type="project" value="TreeGrafter"/>
</dbReference>
<evidence type="ECO:0000256" key="4">
    <source>
        <dbReference type="ARBA" id="ARBA00023015"/>
    </source>
</evidence>
<keyword evidence="5" id="KW-0804">Transcription</keyword>
<evidence type="ECO:0000313" key="10">
    <source>
        <dbReference type="Proteomes" id="UP000803884"/>
    </source>
</evidence>
<keyword evidence="3" id="KW-0156">Chromatin regulator</keyword>
<dbReference type="InterPro" id="IPR017956">
    <property type="entry name" value="AT_hook_DNA-bd_motif"/>
</dbReference>
<feature type="region of interest" description="Disordered" evidence="8">
    <location>
        <begin position="1"/>
        <end position="41"/>
    </location>
</feature>
<dbReference type="Proteomes" id="UP000803884">
    <property type="component" value="Unassembled WGS sequence"/>
</dbReference>
<dbReference type="GO" id="GO:0003677">
    <property type="term" value="F:DNA binding"/>
    <property type="evidence" value="ECO:0007669"/>
    <property type="project" value="InterPro"/>
</dbReference>
<protein>
    <recommendedName>
        <fullName evidence="11">CT20-domain-containing protein</fullName>
    </recommendedName>
</protein>
<dbReference type="InterPro" id="IPR012423">
    <property type="entry name" value="Eaf7/MRGBP"/>
</dbReference>
<comment type="subcellular location">
    <subcellularLocation>
        <location evidence="1">Nucleus</location>
    </subcellularLocation>
</comment>
<dbReference type="GeneID" id="96007131"/>
<comment type="function">
    <text evidence="7">Component of the NuA4 histone acetyltransferase complex which is involved in transcriptional activation of selected genes principally by acetylation of nucleosomal histone H4 and H2A. The NuA4 complex is also involved in DNA repair.</text>
</comment>
<evidence type="ECO:0000256" key="3">
    <source>
        <dbReference type="ARBA" id="ARBA00022853"/>
    </source>
</evidence>
<dbReference type="GO" id="GO:0005634">
    <property type="term" value="C:nucleus"/>
    <property type="evidence" value="ECO:0007669"/>
    <property type="project" value="UniProtKB-SubCell"/>
</dbReference>
<sequence>MPPKKRARVSQATSPAATDQHKTPTPAAQSPSKPDEDVLNDPWTDEEAIGLFKAVVKWKPTGIHKHFRMLQIRQYLLDNRYIHPKSPHTSISGLWAKLATLYDLESLDEREDARQLSDVADSRASSASDDSAPEDDVYSLAGNKIHSAPFALPDDDAFVADEAWRRRLPGAKERRDGSESPAVLPEVNMDREPPLGYVRGLRARAESEEPVVTPEVEEQVKRPRGRPKGSTSARAGAQAAKEAPAGNRRRSARQAPEQEEEDEESESESEGEEGEDEEDDEDEESSEEEEEGSEDNTPAPRSGRGGSGRGRGRPARGGRGRKKK</sequence>
<dbReference type="Pfam" id="PF07904">
    <property type="entry name" value="Eaf7"/>
    <property type="match status" value="1"/>
</dbReference>
<feature type="compositionally biased region" description="Low complexity" evidence="8">
    <location>
        <begin position="233"/>
        <end position="245"/>
    </location>
</feature>
<dbReference type="EMBL" id="JAAQHG020000019">
    <property type="protein sequence ID" value="KAL1585545.1"/>
    <property type="molecule type" value="Genomic_DNA"/>
</dbReference>
<name>A0AB34KPR1_9PEZI</name>
<gene>
    <name evidence="9" type="ORF">WHR41_05688</name>
</gene>
<comment type="caution">
    <text evidence="9">The sequence shown here is derived from an EMBL/GenBank/DDBJ whole genome shotgun (WGS) entry which is preliminary data.</text>
</comment>
<feature type="compositionally biased region" description="Acidic residues" evidence="8">
    <location>
        <begin position="257"/>
        <end position="294"/>
    </location>
</feature>
<evidence type="ECO:0000256" key="7">
    <source>
        <dbReference type="ARBA" id="ARBA00025178"/>
    </source>
</evidence>
<feature type="compositionally biased region" description="Basic and acidic residues" evidence="8">
    <location>
        <begin position="169"/>
        <end position="178"/>
    </location>
</feature>
<evidence type="ECO:0000256" key="1">
    <source>
        <dbReference type="ARBA" id="ARBA00004123"/>
    </source>
</evidence>
<reference evidence="9 10" key="1">
    <citation type="journal article" date="2020" name="Microbiol. Resour. Announc.">
        <title>Draft Genome Sequence of a Cladosporium Species Isolated from the Mesophotic Ascidian Didemnum maculosum.</title>
        <authorList>
            <person name="Gioti A."/>
            <person name="Siaperas R."/>
            <person name="Nikolaivits E."/>
            <person name="Le Goff G."/>
            <person name="Ouazzani J."/>
            <person name="Kotoulas G."/>
            <person name="Topakas E."/>
        </authorList>
    </citation>
    <scope>NUCLEOTIDE SEQUENCE [LARGE SCALE GENOMIC DNA]</scope>
    <source>
        <strain evidence="9 10">TM138-S3</strain>
    </source>
</reference>